<name>A0A6S7CFI4_9BURK</name>
<sequence>MELISITADVQPVPSEFHHARIFTNQMIGRLQDSNSAARSLRMAGYRILDEDAVPEDGGKPILMVDLQGRDAEGLLNQCDASTRHAAGRITALYQGVRLIVQGAAC</sequence>
<dbReference type="Proteomes" id="UP000494117">
    <property type="component" value="Unassembled WGS sequence"/>
</dbReference>
<reference evidence="1 2" key="1">
    <citation type="submission" date="2020-04" db="EMBL/GenBank/DDBJ databases">
        <authorList>
            <person name="De Canck E."/>
        </authorList>
    </citation>
    <scope>NUCLEOTIDE SEQUENCE [LARGE SCALE GENOMIC DNA]</scope>
    <source>
        <strain evidence="1 2">LMG 26858</strain>
    </source>
</reference>
<protein>
    <submittedName>
        <fullName evidence="1">Uncharacterized protein</fullName>
    </submittedName>
</protein>
<gene>
    <name evidence="1" type="ORF">LMG26858_00887</name>
</gene>
<proteinExistence type="predicted"/>
<accession>A0A6S7CFI4</accession>
<organism evidence="1 2">
    <name type="scientific">Achromobacter anxifer</name>
    <dbReference type="NCBI Taxonomy" id="1287737"/>
    <lineage>
        <taxon>Bacteria</taxon>
        <taxon>Pseudomonadati</taxon>
        <taxon>Pseudomonadota</taxon>
        <taxon>Betaproteobacteria</taxon>
        <taxon>Burkholderiales</taxon>
        <taxon>Alcaligenaceae</taxon>
        <taxon>Achromobacter</taxon>
    </lineage>
</organism>
<dbReference type="EMBL" id="CADILG010000004">
    <property type="protein sequence ID" value="CAB3834930.1"/>
    <property type="molecule type" value="Genomic_DNA"/>
</dbReference>
<evidence type="ECO:0000313" key="2">
    <source>
        <dbReference type="Proteomes" id="UP000494117"/>
    </source>
</evidence>
<evidence type="ECO:0000313" key="1">
    <source>
        <dbReference type="EMBL" id="CAB3834930.1"/>
    </source>
</evidence>
<dbReference type="RefSeq" id="WP_175205777.1">
    <property type="nucleotide sequence ID" value="NZ_CADILG010000004.1"/>
</dbReference>
<dbReference type="AlphaFoldDB" id="A0A6S7CFI4"/>
<keyword evidence="2" id="KW-1185">Reference proteome</keyword>